<evidence type="ECO:0000313" key="2">
    <source>
        <dbReference type="Proteomes" id="UP000016843"/>
    </source>
</evidence>
<dbReference type="EMBL" id="AWXR01000003">
    <property type="protein sequence ID" value="ERM84640.1"/>
    <property type="molecule type" value="Genomic_DNA"/>
</dbReference>
<gene>
    <name evidence="1" type="ORF">P872_24805</name>
</gene>
<keyword evidence="2" id="KW-1185">Reference proteome</keyword>
<organism evidence="1 2">
    <name type="scientific">Rhodonellum psychrophilum GCM71 = DSM 17998</name>
    <dbReference type="NCBI Taxonomy" id="1123057"/>
    <lineage>
        <taxon>Bacteria</taxon>
        <taxon>Pseudomonadati</taxon>
        <taxon>Bacteroidota</taxon>
        <taxon>Cytophagia</taxon>
        <taxon>Cytophagales</taxon>
        <taxon>Cytophagaceae</taxon>
        <taxon>Rhodonellum</taxon>
    </lineage>
</organism>
<dbReference type="Proteomes" id="UP000016843">
    <property type="component" value="Unassembled WGS sequence"/>
</dbReference>
<comment type="caution">
    <text evidence="1">The sequence shown here is derived from an EMBL/GenBank/DDBJ whole genome shotgun (WGS) entry which is preliminary data.</text>
</comment>
<proteinExistence type="predicted"/>
<evidence type="ECO:0000313" key="1">
    <source>
        <dbReference type="EMBL" id="ERM84640.1"/>
    </source>
</evidence>
<protein>
    <submittedName>
        <fullName evidence="1">Uncharacterized protein</fullName>
    </submittedName>
</protein>
<dbReference type="AlphaFoldDB" id="U5BVF9"/>
<reference evidence="1 2" key="1">
    <citation type="journal article" date="2013" name="Genome Announc.">
        <title>Draft Genome Sequence of the Psychrophilic and Alkaliphilic Rhodonellum psychrophilum Strain GCM71T.</title>
        <authorList>
            <person name="Hauptmann A.L."/>
            <person name="Glaring M.A."/>
            <person name="Hallin P.F."/>
            <person name="Prieme A."/>
            <person name="Stougaard P."/>
        </authorList>
    </citation>
    <scope>NUCLEOTIDE SEQUENCE [LARGE SCALE GENOMIC DNA]</scope>
    <source>
        <strain evidence="1 2">GCM71</strain>
    </source>
</reference>
<accession>U5BVF9</accession>
<name>U5BVF9_9BACT</name>
<sequence length="31" mass="3734">MPKEGLFTVQIHWAAFYLFKINLPGFSRFQF</sequence>